<accession>X1GVT6</accession>
<comment type="caution">
    <text evidence="10">The sequence shown here is derived from an EMBL/GenBank/DDBJ whole genome shotgun (WGS) entry which is preliminary data.</text>
</comment>
<proteinExistence type="predicted"/>
<evidence type="ECO:0000256" key="7">
    <source>
        <dbReference type="ARBA" id="ARBA00023004"/>
    </source>
</evidence>
<dbReference type="GO" id="GO:0046872">
    <property type="term" value="F:metal ion binding"/>
    <property type="evidence" value="ECO:0007669"/>
    <property type="project" value="UniProtKB-KW"/>
</dbReference>
<evidence type="ECO:0000256" key="3">
    <source>
        <dbReference type="ARBA" id="ARBA00022630"/>
    </source>
</evidence>
<evidence type="ECO:0000313" key="10">
    <source>
        <dbReference type="EMBL" id="GAH37118.1"/>
    </source>
</evidence>
<feature type="domain" description="NADH:flavin oxidoreductase/NADH oxidase N-terminal" evidence="9">
    <location>
        <begin position="8"/>
        <end position="116"/>
    </location>
</feature>
<evidence type="ECO:0000256" key="5">
    <source>
        <dbReference type="ARBA" id="ARBA00022723"/>
    </source>
</evidence>
<organism evidence="10">
    <name type="scientific">marine sediment metagenome</name>
    <dbReference type="NCBI Taxonomy" id="412755"/>
    <lineage>
        <taxon>unclassified sequences</taxon>
        <taxon>metagenomes</taxon>
        <taxon>ecological metagenomes</taxon>
    </lineage>
</organism>
<dbReference type="GO" id="GO:0051536">
    <property type="term" value="F:iron-sulfur cluster binding"/>
    <property type="evidence" value="ECO:0007669"/>
    <property type="project" value="UniProtKB-KW"/>
</dbReference>
<dbReference type="Pfam" id="PF00724">
    <property type="entry name" value="Oxidored_FMN"/>
    <property type="match status" value="1"/>
</dbReference>
<dbReference type="AlphaFoldDB" id="X1GVT6"/>
<comment type="cofactor">
    <cofactor evidence="2">
        <name>[4Fe-4S] cluster</name>
        <dbReference type="ChEBI" id="CHEBI:49883"/>
    </cofactor>
</comment>
<dbReference type="Gene3D" id="3.20.20.70">
    <property type="entry name" value="Aldolase class I"/>
    <property type="match status" value="1"/>
</dbReference>
<feature type="non-terminal residue" evidence="10">
    <location>
        <position position="127"/>
    </location>
</feature>
<evidence type="ECO:0000256" key="1">
    <source>
        <dbReference type="ARBA" id="ARBA00001917"/>
    </source>
</evidence>
<dbReference type="PANTHER" id="PTHR42917:SF2">
    <property type="entry name" value="2,4-DIENOYL-COA REDUCTASE [(2E)-ENOYL-COA-PRODUCING]"/>
    <property type="match status" value="1"/>
</dbReference>
<gene>
    <name evidence="10" type="ORF">S03H2_10697</name>
</gene>
<evidence type="ECO:0000256" key="2">
    <source>
        <dbReference type="ARBA" id="ARBA00001966"/>
    </source>
</evidence>
<keyword evidence="6" id="KW-0560">Oxidoreductase</keyword>
<keyword evidence="5" id="KW-0479">Metal-binding</keyword>
<comment type="cofactor">
    <cofactor evidence="1">
        <name>FMN</name>
        <dbReference type="ChEBI" id="CHEBI:58210"/>
    </cofactor>
</comment>
<dbReference type="GO" id="GO:0016491">
    <property type="term" value="F:oxidoreductase activity"/>
    <property type="evidence" value="ECO:0007669"/>
    <property type="project" value="UniProtKB-KW"/>
</dbReference>
<dbReference type="GO" id="GO:0010181">
    <property type="term" value="F:FMN binding"/>
    <property type="evidence" value="ECO:0007669"/>
    <property type="project" value="InterPro"/>
</dbReference>
<sequence>MKAQYEYLLTPGNIGKMELKNRIIFSPCETLYATIDGQVTQRMIDFYVRRAKGGTALTVVHSTMACTKLDPIDPYMPALRVDDNAYIPMLSELTEAVHRAGAKIAIFVSAGGGAQADGFPYDRGLEG</sequence>
<keyword evidence="3" id="KW-0285">Flavoprotein</keyword>
<keyword evidence="7" id="KW-0408">Iron</keyword>
<dbReference type="InterPro" id="IPR013785">
    <property type="entry name" value="Aldolase_TIM"/>
</dbReference>
<keyword evidence="8" id="KW-0411">Iron-sulfur</keyword>
<reference evidence="10" key="1">
    <citation type="journal article" date="2014" name="Front. Microbiol.">
        <title>High frequency of phylogenetically diverse reductive dehalogenase-homologous genes in deep subseafloor sedimentary metagenomes.</title>
        <authorList>
            <person name="Kawai M."/>
            <person name="Futagami T."/>
            <person name="Toyoda A."/>
            <person name="Takaki Y."/>
            <person name="Nishi S."/>
            <person name="Hori S."/>
            <person name="Arai W."/>
            <person name="Tsubouchi T."/>
            <person name="Morono Y."/>
            <person name="Uchiyama I."/>
            <person name="Ito T."/>
            <person name="Fujiyama A."/>
            <person name="Inagaki F."/>
            <person name="Takami H."/>
        </authorList>
    </citation>
    <scope>NUCLEOTIDE SEQUENCE</scope>
    <source>
        <strain evidence="10">Expedition CK06-06</strain>
    </source>
</reference>
<name>X1GVT6_9ZZZZ</name>
<evidence type="ECO:0000256" key="6">
    <source>
        <dbReference type="ARBA" id="ARBA00023002"/>
    </source>
</evidence>
<evidence type="ECO:0000256" key="4">
    <source>
        <dbReference type="ARBA" id="ARBA00022643"/>
    </source>
</evidence>
<keyword evidence="4" id="KW-0288">FMN</keyword>
<evidence type="ECO:0000259" key="9">
    <source>
        <dbReference type="Pfam" id="PF00724"/>
    </source>
</evidence>
<dbReference type="InterPro" id="IPR051793">
    <property type="entry name" value="NADH:flavin_oxidoreductase"/>
</dbReference>
<dbReference type="SUPFAM" id="SSF51395">
    <property type="entry name" value="FMN-linked oxidoreductases"/>
    <property type="match status" value="1"/>
</dbReference>
<dbReference type="PANTHER" id="PTHR42917">
    <property type="entry name" value="2,4-DIENOYL-COA REDUCTASE"/>
    <property type="match status" value="1"/>
</dbReference>
<evidence type="ECO:0000256" key="8">
    <source>
        <dbReference type="ARBA" id="ARBA00023014"/>
    </source>
</evidence>
<protein>
    <recommendedName>
        <fullName evidence="9">NADH:flavin oxidoreductase/NADH oxidase N-terminal domain-containing protein</fullName>
    </recommendedName>
</protein>
<dbReference type="InterPro" id="IPR001155">
    <property type="entry name" value="OxRdtase_FMN_N"/>
</dbReference>
<dbReference type="EMBL" id="BARU01005491">
    <property type="protein sequence ID" value="GAH37118.1"/>
    <property type="molecule type" value="Genomic_DNA"/>
</dbReference>